<dbReference type="AlphaFoldDB" id="A0A0A3XV10"/>
<sequence length="119" mass="12972">MTDKTKPSPEWEGKAVVNRLRQATKPGQPSSVQVFLNDDVAASDLQEKAREIVTDMSASLDLPANAIKLGKVFRLAKSFSVSTDVPDVFDALARHGDVKSILESVQPDILPKPTREKGE</sequence>
<evidence type="ECO:0000313" key="1">
    <source>
        <dbReference type="EMBL" id="KGT78322.1"/>
    </source>
</evidence>
<dbReference type="RefSeq" id="WP_041956413.1">
    <property type="nucleotide sequence ID" value="NZ_JAOQNC010000001.1"/>
</dbReference>
<comment type="caution">
    <text evidence="1">The sequence shown here is derived from an EMBL/GenBank/DDBJ whole genome shotgun (WGS) entry which is preliminary data.</text>
</comment>
<reference evidence="1 2" key="1">
    <citation type="submission" date="2014-09" db="EMBL/GenBank/DDBJ databases">
        <title>Draft genome of Bradyrhizobium japonicum Is-34.</title>
        <authorList>
            <person name="Tsurumaru H."/>
            <person name="Yamakawa T."/>
            <person name="Hashimoto S."/>
            <person name="Okizaki K."/>
            <person name="Kanesaki Y."/>
            <person name="Yoshikawa H."/>
            <person name="Yajima S."/>
        </authorList>
    </citation>
    <scope>NUCLEOTIDE SEQUENCE [LARGE SCALE GENOMIC DNA]</scope>
    <source>
        <strain evidence="1 2">Is-34</strain>
    </source>
</reference>
<dbReference type="EMBL" id="JRPN01000015">
    <property type="protein sequence ID" value="KGT78322.1"/>
    <property type="molecule type" value="Genomic_DNA"/>
</dbReference>
<organism evidence="1 2">
    <name type="scientific">Bradyrhizobium japonicum</name>
    <dbReference type="NCBI Taxonomy" id="375"/>
    <lineage>
        <taxon>Bacteria</taxon>
        <taxon>Pseudomonadati</taxon>
        <taxon>Pseudomonadota</taxon>
        <taxon>Alphaproteobacteria</taxon>
        <taxon>Hyphomicrobiales</taxon>
        <taxon>Nitrobacteraceae</taxon>
        <taxon>Bradyrhizobium</taxon>
    </lineage>
</organism>
<protein>
    <submittedName>
        <fullName evidence="1">Uncharacterized protein</fullName>
    </submittedName>
</protein>
<gene>
    <name evidence="1" type="ORF">MA20_19665</name>
</gene>
<dbReference type="Proteomes" id="UP000030377">
    <property type="component" value="Unassembled WGS sequence"/>
</dbReference>
<accession>A0A0A3XV10</accession>
<name>A0A0A3XV10_BRAJP</name>
<evidence type="ECO:0000313" key="2">
    <source>
        <dbReference type="Proteomes" id="UP000030377"/>
    </source>
</evidence>
<proteinExistence type="predicted"/>